<evidence type="ECO:0000313" key="1">
    <source>
        <dbReference type="EMBL" id="KAI3787876.1"/>
    </source>
</evidence>
<protein>
    <submittedName>
        <fullName evidence="1">Uncharacterized protein</fullName>
    </submittedName>
</protein>
<comment type="caution">
    <text evidence="1">The sequence shown here is derived from an EMBL/GenBank/DDBJ whole genome shotgun (WGS) entry which is preliminary data.</text>
</comment>
<reference evidence="2" key="1">
    <citation type="journal article" date="2022" name="Mol. Ecol. Resour.">
        <title>The genomes of chicory, endive, great burdock and yacon provide insights into Asteraceae palaeo-polyploidization history and plant inulin production.</title>
        <authorList>
            <person name="Fan W."/>
            <person name="Wang S."/>
            <person name="Wang H."/>
            <person name="Wang A."/>
            <person name="Jiang F."/>
            <person name="Liu H."/>
            <person name="Zhao H."/>
            <person name="Xu D."/>
            <person name="Zhang Y."/>
        </authorList>
    </citation>
    <scope>NUCLEOTIDE SEQUENCE [LARGE SCALE GENOMIC DNA]</scope>
    <source>
        <strain evidence="2">cv. Punajuju</strain>
    </source>
</reference>
<evidence type="ECO:0000313" key="2">
    <source>
        <dbReference type="Proteomes" id="UP001055811"/>
    </source>
</evidence>
<reference evidence="1 2" key="2">
    <citation type="journal article" date="2022" name="Mol. Ecol. Resour.">
        <title>The genomes of chicory, endive, great burdock and yacon provide insights into Asteraceae paleo-polyploidization history and plant inulin production.</title>
        <authorList>
            <person name="Fan W."/>
            <person name="Wang S."/>
            <person name="Wang H."/>
            <person name="Wang A."/>
            <person name="Jiang F."/>
            <person name="Liu H."/>
            <person name="Zhao H."/>
            <person name="Xu D."/>
            <person name="Zhang Y."/>
        </authorList>
    </citation>
    <scope>NUCLEOTIDE SEQUENCE [LARGE SCALE GENOMIC DNA]</scope>
    <source>
        <strain evidence="2">cv. Punajuju</strain>
        <tissue evidence="1">Leaves</tissue>
    </source>
</reference>
<keyword evidence="2" id="KW-1185">Reference proteome</keyword>
<gene>
    <name evidence="1" type="ORF">L2E82_00367</name>
</gene>
<name>A0ACB9GXS7_CICIN</name>
<sequence length="399" mass="44269">MGSDEEDHNNAVYGEEDLYEEDDEESEEEDHTLQNQHVDEDDVDMIDDEEDDEEEDDSVSSAAGEVTIAVAGIPSVATTDAPTPATAITTTTSIVRPDAIVEVKRPMPLDDSRRLFQRLWTDEDEIELLQGFLDYTTQRGTNNSSHHHHDTAAFYDQIKGKLQLDFNKNQLVEKLRRLKKKYRNVLSKISTGKEYVFKSPHDQATFDLSCKIWSGTAATPASIPATADGGGIDDEEPHNPSLTFNLNEHNGNDIADPNSSEKKVPRPRKRSKSTAVKIEENYNQQQPSGQAVGVGASNPPNTAVSNLVEETVKSCLLPLFKELVNNSPNGTCSGSRGIGLGGMNMNPFGGSMNFPIGDMTDDKWRKQHILELEVYSKRLELMQDQIKSRLEELRSMGSS</sequence>
<dbReference type="Proteomes" id="UP001055811">
    <property type="component" value="Linkage Group LG01"/>
</dbReference>
<dbReference type="EMBL" id="CM042009">
    <property type="protein sequence ID" value="KAI3787876.1"/>
    <property type="molecule type" value="Genomic_DNA"/>
</dbReference>
<proteinExistence type="predicted"/>
<organism evidence="1 2">
    <name type="scientific">Cichorium intybus</name>
    <name type="common">Chicory</name>
    <dbReference type="NCBI Taxonomy" id="13427"/>
    <lineage>
        <taxon>Eukaryota</taxon>
        <taxon>Viridiplantae</taxon>
        <taxon>Streptophyta</taxon>
        <taxon>Embryophyta</taxon>
        <taxon>Tracheophyta</taxon>
        <taxon>Spermatophyta</taxon>
        <taxon>Magnoliopsida</taxon>
        <taxon>eudicotyledons</taxon>
        <taxon>Gunneridae</taxon>
        <taxon>Pentapetalae</taxon>
        <taxon>asterids</taxon>
        <taxon>campanulids</taxon>
        <taxon>Asterales</taxon>
        <taxon>Asteraceae</taxon>
        <taxon>Cichorioideae</taxon>
        <taxon>Cichorieae</taxon>
        <taxon>Cichoriinae</taxon>
        <taxon>Cichorium</taxon>
    </lineage>
</organism>
<accession>A0ACB9GXS7</accession>